<dbReference type="Proteomes" id="UP000199415">
    <property type="component" value="Unassembled WGS sequence"/>
</dbReference>
<accession>A0A1G7T190</accession>
<name>A0A1G7T190_9PROT</name>
<organism evidence="2 3">
    <name type="scientific">Limimonas halophila</name>
    <dbReference type="NCBI Taxonomy" id="1082479"/>
    <lineage>
        <taxon>Bacteria</taxon>
        <taxon>Pseudomonadati</taxon>
        <taxon>Pseudomonadota</taxon>
        <taxon>Alphaproteobacteria</taxon>
        <taxon>Rhodospirillales</taxon>
        <taxon>Rhodovibrionaceae</taxon>
        <taxon>Limimonas</taxon>
    </lineage>
</organism>
<dbReference type="AlphaFoldDB" id="A0A1G7T190"/>
<evidence type="ECO:0000313" key="3">
    <source>
        <dbReference type="Proteomes" id="UP000199415"/>
    </source>
</evidence>
<dbReference type="InterPro" id="IPR029434">
    <property type="entry name" value="Put_trans_reg"/>
</dbReference>
<reference evidence="2 3" key="1">
    <citation type="submission" date="2016-10" db="EMBL/GenBank/DDBJ databases">
        <authorList>
            <person name="de Groot N.N."/>
        </authorList>
    </citation>
    <scope>NUCLEOTIDE SEQUENCE [LARGE SCALE GENOMIC DNA]</scope>
    <source>
        <strain evidence="2 3">DSM 25584</strain>
    </source>
</reference>
<dbReference type="OrthoDB" id="7348141at2"/>
<dbReference type="Gene3D" id="1.10.10.10">
    <property type="entry name" value="Winged helix-like DNA-binding domain superfamily/Winged helix DNA-binding domain"/>
    <property type="match status" value="1"/>
</dbReference>
<keyword evidence="1" id="KW-0143">Chaperone</keyword>
<dbReference type="EMBL" id="FNCE01000008">
    <property type="protein sequence ID" value="SDG28978.1"/>
    <property type="molecule type" value="Genomic_DNA"/>
</dbReference>
<proteinExistence type="predicted"/>
<dbReference type="STRING" id="1082479.SAMN05216241_10838"/>
<dbReference type="InterPro" id="IPR036386">
    <property type="entry name" value="HscB_C_sf"/>
</dbReference>
<dbReference type="Gene3D" id="1.20.1280.20">
    <property type="entry name" value="HscB, C-terminal domain"/>
    <property type="match status" value="1"/>
</dbReference>
<keyword evidence="3" id="KW-1185">Reference proteome</keyword>
<dbReference type="GO" id="GO:0051259">
    <property type="term" value="P:protein complex oligomerization"/>
    <property type="evidence" value="ECO:0007669"/>
    <property type="project" value="InterPro"/>
</dbReference>
<sequence length="184" mass="20803">MYRDNTLMPTEAVRLAALGALAASEMRYAELAADVRHFTERIVGPALDLSGMPVELMIVEGLIEPVDGAGMQDNARLRLTDAGWEAIRRLLTSAVRAPINDINKLIIALKMRFLHLLTPEERRAQVDMLVAMLERELDRLTDLRATYAGEPGYFLDWLDQDIAAARERLAWFTDLRDRLCRHAS</sequence>
<gene>
    <name evidence="2" type="ORF">SAMN05216241_10838</name>
</gene>
<dbReference type="Pfam" id="PF14557">
    <property type="entry name" value="AphA_like"/>
    <property type="match status" value="1"/>
</dbReference>
<protein>
    <submittedName>
        <fullName evidence="2">Putative AphA-like transcriptional regulator</fullName>
    </submittedName>
</protein>
<dbReference type="SUPFAM" id="SSF46785">
    <property type="entry name" value="Winged helix' DNA-binding domain"/>
    <property type="match status" value="1"/>
</dbReference>
<evidence type="ECO:0000256" key="1">
    <source>
        <dbReference type="ARBA" id="ARBA00023186"/>
    </source>
</evidence>
<dbReference type="RefSeq" id="WP_090020648.1">
    <property type="nucleotide sequence ID" value="NZ_FNCE01000008.1"/>
</dbReference>
<evidence type="ECO:0000313" key="2">
    <source>
        <dbReference type="EMBL" id="SDG28978.1"/>
    </source>
</evidence>
<dbReference type="InterPro" id="IPR036388">
    <property type="entry name" value="WH-like_DNA-bd_sf"/>
</dbReference>
<dbReference type="InterPro" id="IPR036390">
    <property type="entry name" value="WH_DNA-bd_sf"/>
</dbReference>